<dbReference type="RefSeq" id="WP_285065088.1">
    <property type="nucleotide sequence ID" value="NZ_JASOOE010000001.1"/>
</dbReference>
<evidence type="ECO:0000256" key="3">
    <source>
        <dbReference type="ARBA" id="ARBA00022840"/>
    </source>
</evidence>
<dbReference type="EMBL" id="JASOOE010000001">
    <property type="protein sequence ID" value="MDK7186377.1"/>
    <property type="molecule type" value="Genomic_DNA"/>
</dbReference>
<dbReference type="Proteomes" id="UP001229251">
    <property type="component" value="Unassembled WGS sequence"/>
</dbReference>
<comment type="caution">
    <text evidence="6">The sequence shown here is derived from an EMBL/GenBank/DDBJ whole genome shotgun (WGS) entry which is preliminary data.</text>
</comment>
<protein>
    <submittedName>
        <fullName evidence="6">ATP-grasp domain-containing protein</fullName>
    </submittedName>
</protein>
<evidence type="ECO:0000259" key="5">
    <source>
        <dbReference type="PROSITE" id="PS50975"/>
    </source>
</evidence>
<evidence type="ECO:0000313" key="6">
    <source>
        <dbReference type="EMBL" id="MDK7186377.1"/>
    </source>
</evidence>
<evidence type="ECO:0000313" key="7">
    <source>
        <dbReference type="Proteomes" id="UP001229251"/>
    </source>
</evidence>
<keyword evidence="3 4" id="KW-0067">ATP-binding</keyword>
<dbReference type="GO" id="GO:0016874">
    <property type="term" value="F:ligase activity"/>
    <property type="evidence" value="ECO:0007669"/>
    <property type="project" value="UniProtKB-KW"/>
</dbReference>
<dbReference type="GO" id="GO:0046872">
    <property type="term" value="F:metal ion binding"/>
    <property type="evidence" value="ECO:0007669"/>
    <property type="project" value="InterPro"/>
</dbReference>
<dbReference type="InterPro" id="IPR013815">
    <property type="entry name" value="ATP_grasp_subdomain_1"/>
</dbReference>
<dbReference type="Gene3D" id="3.30.470.20">
    <property type="entry name" value="ATP-grasp fold, B domain"/>
    <property type="match status" value="1"/>
</dbReference>
<organism evidence="6 7">
    <name type="scientific">Facklamia hominis</name>
    <dbReference type="NCBI Taxonomy" id="178214"/>
    <lineage>
        <taxon>Bacteria</taxon>
        <taxon>Bacillati</taxon>
        <taxon>Bacillota</taxon>
        <taxon>Bacilli</taxon>
        <taxon>Lactobacillales</taxon>
        <taxon>Aerococcaceae</taxon>
        <taxon>Facklamia</taxon>
    </lineage>
</organism>
<name>A0AAJ1Q3V4_9LACT</name>
<keyword evidence="2 4" id="KW-0547">Nucleotide-binding</keyword>
<reference evidence="6" key="1">
    <citation type="submission" date="2023-05" db="EMBL/GenBank/DDBJ databases">
        <title>Cataloging the Phylogenetic Diversity of Human Bladder Bacteria.</title>
        <authorList>
            <person name="Du J."/>
        </authorList>
    </citation>
    <scope>NUCLEOTIDE SEQUENCE</scope>
    <source>
        <strain evidence="6">UMB1231</strain>
    </source>
</reference>
<keyword evidence="1" id="KW-0436">Ligase</keyword>
<dbReference type="Gene3D" id="3.40.50.20">
    <property type="match status" value="1"/>
</dbReference>
<dbReference type="Pfam" id="PF13535">
    <property type="entry name" value="ATP-grasp_4"/>
    <property type="match status" value="1"/>
</dbReference>
<dbReference type="Gene3D" id="3.30.1490.20">
    <property type="entry name" value="ATP-grasp fold, A domain"/>
    <property type="match status" value="1"/>
</dbReference>
<evidence type="ECO:0000256" key="2">
    <source>
        <dbReference type="ARBA" id="ARBA00022741"/>
    </source>
</evidence>
<dbReference type="SMART" id="SM01209">
    <property type="entry name" value="GARS_A"/>
    <property type="match status" value="1"/>
</dbReference>
<proteinExistence type="predicted"/>
<feature type="domain" description="ATP-grasp" evidence="5">
    <location>
        <begin position="108"/>
        <end position="301"/>
    </location>
</feature>
<dbReference type="SUPFAM" id="SSF56059">
    <property type="entry name" value="Glutathione synthetase ATP-binding domain-like"/>
    <property type="match status" value="1"/>
</dbReference>
<dbReference type="InterPro" id="IPR011761">
    <property type="entry name" value="ATP-grasp"/>
</dbReference>
<accession>A0AAJ1Q3V4</accession>
<evidence type="ECO:0000256" key="1">
    <source>
        <dbReference type="ARBA" id="ARBA00022598"/>
    </source>
</evidence>
<dbReference type="GO" id="GO:0005524">
    <property type="term" value="F:ATP binding"/>
    <property type="evidence" value="ECO:0007669"/>
    <property type="project" value="UniProtKB-UniRule"/>
</dbReference>
<dbReference type="PANTHER" id="PTHR43585">
    <property type="entry name" value="FUMIPYRROLE BIOSYNTHESIS PROTEIN C"/>
    <property type="match status" value="1"/>
</dbReference>
<dbReference type="PANTHER" id="PTHR43585:SF2">
    <property type="entry name" value="ATP-GRASP ENZYME FSQD"/>
    <property type="match status" value="1"/>
</dbReference>
<evidence type="ECO:0000256" key="4">
    <source>
        <dbReference type="PROSITE-ProRule" id="PRU00409"/>
    </source>
</evidence>
<dbReference type="PROSITE" id="PS50975">
    <property type="entry name" value="ATP_GRASP"/>
    <property type="match status" value="1"/>
</dbReference>
<sequence length="390" mass="43125">MKERILVIGGSELQVPLIKKVKSKGFQCGVIDYDKHAAGIEFADDYFNVSTTDEVGVYEVAKQYKPSAIVTTATDMPMRSIAYSCEKLGLRSISYNTSIKATDKFEMIKALEEYGVPHPYYRIIRENDDLQAIALEIKYPCVSKPVDSSGSRGVALIKEATDFEKTIDYSLKSSRSKKVIIEEYLVGQEVSVEIICQNGVITPVAVTKKYTTGEPHFIETAHVQPAGLEEKVTKELVSVAKSACNAIGIIDGVAHVEIMVTNEGPKVIELGARLGGDYITSHLVPLSTGIDIIWAMVQIALGEPLNLPEFNNNGVAIKFLGAEYKEIISQLDFDKISSEYNIVEHHFDYRKTMKTSNFRSSNDRFGHIIAKGNTGEIALNNINQLLKDCN</sequence>
<dbReference type="InterPro" id="IPR052032">
    <property type="entry name" value="ATP-dep_AA_Ligase"/>
</dbReference>
<dbReference type="AlphaFoldDB" id="A0AAJ1Q3V4"/>
<gene>
    <name evidence="6" type="ORF">QP433_00095</name>
</gene>